<evidence type="ECO:0000313" key="8">
    <source>
        <dbReference type="Proteomes" id="UP000186879"/>
    </source>
</evidence>
<keyword evidence="1" id="KW-0028">Amino-acid biosynthesis</keyword>
<dbReference type="EMBL" id="RJJG01000005">
    <property type="protein sequence ID" value="RNI08377.1"/>
    <property type="molecule type" value="Genomic_DNA"/>
</dbReference>
<dbReference type="Pfam" id="PF00571">
    <property type="entry name" value="CBS"/>
    <property type="match status" value="4"/>
</dbReference>
<evidence type="ECO:0000313" key="9">
    <source>
        <dbReference type="Proteomes" id="UP000267921"/>
    </source>
</evidence>
<dbReference type="PANTHER" id="PTHR43080">
    <property type="entry name" value="CBS DOMAIN-CONTAINING PROTEIN CBSX3, MITOCHONDRIAL"/>
    <property type="match status" value="1"/>
</dbReference>
<dbReference type="PANTHER" id="PTHR43080:SF2">
    <property type="entry name" value="CBS DOMAIN-CONTAINING PROTEIN"/>
    <property type="match status" value="1"/>
</dbReference>
<accession>A0A1L3Q195</accession>
<organism evidence="6 8">
    <name type="scientific">Methanohalophilus halophilus</name>
    <dbReference type="NCBI Taxonomy" id="2177"/>
    <lineage>
        <taxon>Archaea</taxon>
        <taxon>Methanobacteriati</taxon>
        <taxon>Methanobacteriota</taxon>
        <taxon>Stenosarchaea group</taxon>
        <taxon>Methanomicrobia</taxon>
        <taxon>Methanosarcinales</taxon>
        <taxon>Methanosarcinaceae</taxon>
        <taxon>Methanohalophilus</taxon>
    </lineage>
</organism>
<dbReference type="InterPro" id="IPR051257">
    <property type="entry name" value="Diverse_CBS-Domain"/>
</dbReference>
<dbReference type="EMBL" id="CP017921">
    <property type="protein sequence ID" value="APH38625.1"/>
    <property type="molecule type" value="Genomic_DNA"/>
</dbReference>
<dbReference type="KEGG" id="mhaz:BHR79_03395"/>
<proteinExistence type="predicted"/>
<reference evidence="6 8" key="1">
    <citation type="submission" date="2016-10" db="EMBL/GenBank/DDBJ databases">
        <title>Methanohalophilus halophilus.</title>
        <authorList>
            <person name="L'haridon S."/>
        </authorList>
    </citation>
    <scope>NUCLEOTIDE SEQUENCE [LARGE SCALE GENOMIC DNA]</scope>
    <source>
        <strain evidence="6 8">Z-7982</strain>
    </source>
</reference>
<dbReference type="STRING" id="2177.BHR79_03395"/>
<dbReference type="PROSITE" id="PS51371">
    <property type="entry name" value="CBS"/>
    <property type="match status" value="3"/>
</dbReference>
<keyword evidence="2 4" id="KW-0129">CBS domain</keyword>
<keyword evidence="3" id="KW-0486">Methionine biosynthesis</keyword>
<feature type="domain" description="CBS" evidence="5">
    <location>
        <begin position="209"/>
        <end position="261"/>
    </location>
</feature>
<dbReference type="InterPro" id="IPR046342">
    <property type="entry name" value="CBS_dom_sf"/>
</dbReference>
<name>A0A1L3Q195_9EURY</name>
<dbReference type="AlphaFoldDB" id="A0A1L3Q195"/>
<keyword evidence="8" id="KW-1185">Reference proteome</keyword>
<evidence type="ECO:0000313" key="6">
    <source>
        <dbReference type="EMBL" id="APH38625.1"/>
    </source>
</evidence>
<dbReference type="Proteomes" id="UP000267921">
    <property type="component" value="Unassembled WGS sequence"/>
</dbReference>
<protein>
    <submittedName>
        <fullName evidence="6">CBS domain-containing protein</fullName>
    </submittedName>
</protein>
<dbReference type="SMART" id="SM00116">
    <property type="entry name" value="CBS"/>
    <property type="match status" value="4"/>
</dbReference>
<evidence type="ECO:0000259" key="5">
    <source>
        <dbReference type="PROSITE" id="PS51371"/>
    </source>
</evidence>
<dbReference type="Gene3D" id="3.10.580.10">
    <property type="entry name" value="CBS-domain"/>
    <property type="match status" value="2"/>
</dbReference>
<evidence type="ECO:0000256" key="4">
    <source>
        <dbReference type="PROSITE-ProRule" id="PRU00703"/>
    </source>
</evidence>
<feature type="domain" description="CBS" evidence="5">
    <location>
        <begin position="9"/>
        <end position="69"/>
    </location>
</feature>
<dbReference type="Proteomes" id="UP000186879">
    <property type="component" value="Chromosome"/>
</dbReference>
<sequence length="261" mass="28978">MFIMQVKDIMVQPISVDKADTISHALDIMEKNDTRRLLVTHSGQLVGVLTMRNLTKELGTRKKGAKPASSLHVATAVSDNFVKVLPDTDLDDAITLMKKKGGVLIVTDNEDIMGWVTPQEILQNLYFDGFAGEMMIKEPVVVNPADRVSHVRHIILENNMGRFPVMDSGELLGIITEQDIARAMKAFRELVSGNQQDSRIKNLIVEDIMKMGTRTAYTNTPVAEVVDMMLKNNIGGVPVLNLEEDFAGFITRRTLVDTLAK</sequence>
<reference evidence="7 9" key="2">
    <citation type="submission" date="2018-10" db="EMBL/GenBank/DDBJ databases">
        <title>Cultivation of a novel Methanohalophilus strain from Kebrit Deep of the Red Sea and a genomic comparison of members of the genus Methanohalophilus.</title>
        <authorList>
            <person name="Guan Y."/>
            <person name="Ngugi D.K."/>
            <person name="Stingl U."/>
        </authorList>
    </citation>
    <scope>NUCLEOTIDE SEQUENCE [LARGE SCALE GENOMIC DNA]</scope>
    <source>
        <strain evidence="7 9">DSM 3094</strain>
    </source>
</reference>
<dbReference type="GO" id="GO:0009086">
    <property type="term" value="P:methionine biosynthetic process"/>
    <property type="evidence" value="ECO:0007669"/>
    <property type="project" value="UniProtKB-KW"/>
</dbReference>
<feature type="domain" description="CBS" evidence="5">
    <location>
        <begin position="135"/>
        <end position="192"/>
    </location>
</feature>
<evidence type="ECO:0000256" key="3">
    <source>
        <dbReference type="ARBA" id="ARBA00023167"/>
    </source>
</evidence>
<dbReference type="InterPro" id="IPR000644">
    <property type="entry name" value="CBS_dom"/>
</dbReference>
<dbReference type="SUPFAM" id="SSF54631">
    <property type="entry name" value="CBS-domain pair"/>
    <property type="match status" value="2"/>
</dbReference>
<evidence type="ECO:0000256" key="2">
    <source>
        <dbReference type="ARBA" id="ARBA00023122"/>
    </source>
</evidence>
<evidence type="ECO:0000256" key="1">
    <source>
        <dbReference type="ARBA" id="ARBA00022605"/>
    </source>
</evidence>
<evidence type="ECO:0000313" key="7">
    <source>
        <dbReference type="EMBL" id="RNI08377.1"/>
    </source>
</evidence>
<gene>
    <name evidence="6" type="ORF">BHR79_03395</name>
    <name evidence="7" type="ORF">EFE40_07465</name>
</gene>